<feature type="non-terminal residue" evidence="2">
    <location>
        <position position="1"/>
    </location>
</feature>
<gene>
    <name evidence="2" type="ORF">PXEA_LOCUS27947</name>
</gene>
<name>A0A3S5FFX1_9PLAT</name>
<reference evidence="2" key="1">
    <citation type="submission" date="2018-11" db="EMBL/GenBank/DDBJ databases">
        <authorList>
            <consortium name="Pathogen Informatics"/>
        </authorList>
    </citation>
    <scope>NUCLEOTIDE SEQUENCE</scope>
</reference>
<dbReference type="AlphaFoldDB" id="A0A3S5FFX1"/>
<evidence type="ECO:0000256" key="1">
    <source>
        <dbReference type="SAM" id="MobiDB-lite"/>
    </source>
</evidence>
<proteinExistence type="predicted"/>
<feature type="region of interest" description="Disordered" evidence="1">
    <location>
        <begin position="445"/>
        <end position="465"/>
    </location>
</feature>
<organism evidence="2 3">
    <name type="scientific">Protopolystoma xenopodis</name>
    <dbReference type="NCBI Taxonomy" id="117903"/>
    <lineage>
        <taxon>Eukaryota</taxon>
        <taxon>Metazoa</taxon>
        <taxon>Spiralia</taxon>
        <taxon>Lophotrochozoa</taxon>
        <taxon>Platyhelminthes</taxon>
        <taxon>Monogenea</taxon>
        <taxon>Polyopisthocotylea</taxon>
        <taxon>Polystomatidea</taxon>
        <taxon>Polystomatidae</taxon>
        <taxon>Protopolystoma</taxon>
    </lineage>
</organism>
<dbReference type="EMBL" id="CAAALY010247805">
    <property type="protein sequence ID" value="VEL34507.1"/>
    <property type="molecule type" value="Genomic_DNA"/>
</dbReference>
<feature type="compositionally biased region" description="Basic residues" evidence="1">
    <location>
        <begin position="446"/>
        <end position="458"/>
    </location>
</feature>
<keyword evidence="3" id="KW-1185">Reference proteome</keyword>
<feature type="region of interest" description="Disordered" evidence="1">
    <location>
        <begin position="635"/>
        <end position="664"/>
    </location>
</feature>
<dbReference type="Proteomes" id="UP000784294">
    <property type="component" value="Unassembled WGS sequence"/>
</dbReference>
<evidence type="ECO:0000313" key="3">
    <source>
        <dbReference type="Proteomes" id="UP000784294"/>
    </source>
</evidence>
<feature type="region of interest" description="Disordered" evidence="1">
    <location>
        <begin position="166"/>
        <end position="186"/>
    </location>
</feature>
<comment type="caution">
    <text evidence="2">The sequence shown here is derived from an EMBL/GenBank/DDBJ whole genome shotgun (WGS) entry which is preliminary data.</text>
</comment>
<evidence type="ECO:0000313" key="2">
    <source>
        <dbReference type="EMBL" id="VEL34507.1"/>
    </source>
</evidence>
<feature type="region of interest" description="Disordered" evidence="1">
    <location>
        <begin position="1"/>
        <end position="25"/>
    </location>
</feature>
<protein>
    <submittedName>
        <fullName evidence="2">Uncharacterized protein</fullName>
    </submittedName>
</protein>
<accession>A0A3S5FFX1</accession>
<sequence length="680" mass="73709">MEIITDDADERSGNVPRPRGSISAVQTSLPDPLRGEGQTGCCALHLVCVACNALQVGCPSKMTAPAEEEEEQMAKEFSGQFVIDRRRDRSTSSPDGSLLEAAIFTSRRSDAGPGAPSRCMLRLKYEFDPRSPLNGLPSTGGPQQLLDGPKPLLRSLLHELRKHNQTLLNRPVPSPLPGSGRDVGDDEDEALSLECVRRQLSETLRKHNQTLLNRPVPSPLLGSGRDVGDDEDEALSLECARRQLSETPAVEPAVVPEAGGTRLLGAPGPAAQPATRLACLVARLTGERGPIASFAADQIVSWTRGSEPAEALVRRRPLVPDWRISGAGARLLATAFLPASQPHLQLSLAPLPRNRGESTRPPAPLKRLLHRSAGLQPNRTKTLLTPRALVVERVHASNCPPAASRRRSASCRLDAAPAAGTAWHLVSLTPQALPAPTATQTATARVRGRTQSRVHARTRVPATPSNPVSSEVCIFPLRELEALTHHCQRILGQGLQARLSRRQQQTGCHMLLESGLACQSRGLKQADSNDSLFTAIDQPTRRPAVDLETIYSSHFFRLNHQRHHNSNNNNNNKNYEASSFWCEDLRLMPNLGDKQTAFLSFDQLVNRYQGQKRPFSSMDASLPEFDRPTSGPCYAARLKSDPRRTTAPRTGVPGSDPPEAGPAMLDSATATEAGVKACLL</sequence>